<evidence type="ECO:0000313" key="1">
    <source>
        <dbReference type="EMBL" id="GAH79443.1"/>
    </source>
</evidence>
<dbReference type="PROSITE" id="PS50005">
    <property type="entry name" value="TPR"/>
    <property type="match status" value="4"/>
</dbReference>
<dbReference type="Pfam" id="PF13432">
    <property type="entry name" value="TPR_16"/>
    <property type="match status" value="1"/>
</dbReference>
<dbReference type="PANTHER" id="PTHR44998:SF1">
    <property type="entry name" value="UDP-N-ACETYLGLUCOSAMINE--PEPTIDE N-ACETYLGLUCOSAMINYLTRANSFERASE 110 KDA SUBUNIT"/>
    <property type="match status" value="1"/>
</dbReference>
<organism evidence="1">
    <name type="scientific">marine sediment metagenome</name>
    <dbReference type="NCBI Taxonomy" id="412755"/>
    <lineage>
        <taxon>unclassified sequences</taxon>
        <taxon>metagenomes</taxon>
        <taxon>ecological metagenomes</taxon>
    </lineage>
</organism>
<dbReference type="Gene3D" id="1.25.40.10">
    <property type="entry name" value="Tetratricopeptide repeat domain"/>
    <property type="match status" value="1"/>
</dbReference>
<reference evidence="1" key="1">
    <citation type="journal article" date="2014" name="Front. Microbiol.">
        <title>High frequency of phylogenetically diverse reductive dehalogenase-homologous genes in deep subseafloor sedimentary metagenomes.</title>
        <authorList>
            <person name="Kawai M."/>
            <person name="Futagami T."/>
            <person name="Toyoda A."/>
            <person name="Takaki Y."/>
            <person name="Nishi S."/>
            <person name="Hori S."/>
            <person name="Arai W."/>
            <person name="Tsubouchi T."/>
            <person name="Morono Y."/>
            <person name="Uchiyama I."/>
            <person name="Ito T."/>
            <person name="Fujiyama A."/>
            <person name="Inagaki F."/>
            <person name="Takami H."/>
        </authorList>
    </citation>
    <scope>NUCLEOTIDE SEQUENCE</scope>
    <source>
        <strain evidence="1">Expedition CK06-06</strain>
    </source>
</reference>
<dbReference type="InterPro" id="IPR019734">
    <property type="entry name" value="TPR_rpt"/>
</dbReference>
<dbReference type="GO" id="GO:0016757">
    <property type="term" value="F:glycosyltransferase activity"/>
    <property type="evidence" value="ECO:0007669"/>
    <property type="project" value="TreeGrafter"/>
</dbReference>
<dbReference type="GO" id="GO:0006493">
    <property type="term" value="P:protein O-linked glycosylation"/>
    <property type="evidence" value="ECO:0007669"/>
    <property type="project" value="TreeGrafter"/>
</dbReference>
<name>X1KBI3_9ZZZZ</name>
<proteinExistence type="predicted"/>
<dbReference type="PANTHER" id="PTHR44998">
    <property type="match status" value="1"/>
</dbReference>
<gene>
    <name evidence="1" type="ORF">S03H2_57198</name>
</gene>
<dbReference type="SUPFAM" id="SSF48452">
    <property type="entry name" value="TPR-like"/>
    <property type="match status" value="1"/>
</dbReference>
<dbReference type="AlphaFoldDB" id="X1KBI3"/>
<dbReference type="InterPro" id="IPR011990">
    <property type="entry name" value="TPR-like_helical_dom_sf"/>
</dbReference>
<accession>X1KBI3</accession>
<sequence length="192" mass="21682">MQEAPNDAMVRRYFASALGRAERREEAVAEYEEALRLDPNNMGAWVALGIAAYEIGDLKRSVEAYRKAIELDDSRPIAHNNLAYVLYDQDEVDEAVSEWEQAIELLPTSDVDRQGRADCWAGLAIGYLTQGKRQEAIETYRRAVSINPHYIDTKWMAREAFWSAKAIEAAEQLIPKVKVKPAPRSADELPTV</sequence>
<comment type="caution">
    <text evidence="1">The sequence shown here is derived from an EMBL/GenBank/DDBJ whole genome shotgun (WGS) entry which is preliminary data.</text>
</comment>
<dbReference type="EMBL" id="BARU01036651">
    <property type="protein sequence ID" value="GAH79443.1"/>
    <property type="molecule type" value="Genomic_DNA"/>
</dbReference>
<protein>
    <submittedName>
        <fullName evidence="1">Uncharacterized protein</fullName>
    </submittedName>
</protein>
<dbReference type="Pfam" id="PF13424">
    <property type="entry name" value="TPR_12"/>
    <property type="match status" value="1"/>
</dbReference>
<dbReference type="PROSITE" id="PS50293">
    <property type="entry name" value="TPR_REGION"/>
    <property type="match status" value="1"/>
</dbReference>
<dbReference type="SMART" id="SM00028">
    <property type="entry name" value="TPR"/>
    <property type="match status" value="4"/>
</dbReference>